<name>A0A9P3Q2C2_LYOSH</name>
<dbReference type="Proteomes" id="UP001063166">
    <property type="component" value="Unassembled WGS sequence"/>
</dbReference>
<sequence>MGQIDRMKPSAQAMVTPDFAASTNDFVKMLMQWWKVADEYRRVRASLSTNFLHDVTDAVFYRMRGLQVQSSRLREVFAVGISSAVHISSVTLSDPAES</sequence>
<dbReference type="AlphaFoldDB" id="A0A9P3Q2C2"/>
<organism evidence="1 2">
    <name type="scientific">Lyophyllum shimeji</name>
    <name type="common">Hon-shimeji</name>
    <name type="synonym">Tricholoma shimeji</name>
    <dbReference type="NCBI Taxonomy" id="47721"/>
    <lineage>
        <taxon>Eukaryota</taxon>
        <taxon>Fungi</taxon>
        <taxon>Dikarya</taxon>
        <taxon>Basidiomycota</taxon>
        <taxon>Agaricomycotina</taxon>
        <taxon>Agaricomycetes</taxon>
        <taxon>Agaricomycetidae</taxon>
        <taxon>Agaricales</taxon>
        <taxon>Tricholomatineae</taxon>
        <taxon>Lyophyllaceae</taxon>
        <taxon>Lyophyllum</taxon>
    </lineage>
</organism>
<reference evidence="1" key="1">
    <citation type="submission" date="2022-07" db="EMBL/GenBank/DDBJ databases">
        <title>The genome of Lyophyllum shimeji provides insight into the initial evolution of ectomycorrhizal fungal genome.</title>
        <authorList>
            <person name="Kobayashi Y."/>
            <person name="Shibata T."/>
            <person name="Hirakawa H."/>
            <person name="Shigenobu S."/>
            <person name="Nishiyama T."/>
            <person name="Yamada A."/>
            <person name="Hasebe M."/>
            <person name="Kawaguchi M."/>
        </authorList>
    </citation>
    <scope>NUCLEOTIDE SEQUENCE</scope>
    <source>
        <strain evidence="1">AT787</strain>
    </source>
</reference>
<accession>A0A9P3Q2C2</accession>
<proteinExistence type="predicted"/>
<dbReference type="EMBL" id="BRPK01000022">
    <property type="protein sequence ID" value="GLB45391.1"/>
    <property type="molecule type" value="Genomic_DNA"/>
</dbReference>
<gene>
    <name evidence="1" type="ORF">LshimejAT787_2200540</name>
</gene>
<keyword evidence="2" id="KW-1185">Reference proteome</keyword>
<evidence type="ECO:0000313" key="1">
    <source>
        <dbReference type="EMBL" id="GLB45391.1"/>
    </source>
</evidence>
<protein>
    <submittedName>
        <fullName evidence="1">Uncharacterized protein</fullName>
    </submittedName>
</protein>
<evidence type="ECO:0000313" key="2">
    <source>
        <dbReference type="Proteomes" id="UP001063166"/>
    </source>
</evidence>
<comment type="caution">
    <text evidence="1">The sequence shown here is derived from an EMBL/GenBank/DDBJ whole genome shotgun (WGS) entry which is preliminary data.</text>
</comment>